<proteinExistence type="predicted"/>
<protein>
    <submittedName>
        <fullName evidence="1">Uncharacterized protein</fullName>
    </submittedName>
</protein>
<dbReference type="EMBL" id="JAMRXG010000018">
    <property type="protein sequence ID" value="MCM6778050.1"/>
    <property type="molecule type" value="Genomic_DNA"/>
</dbReference>
<evidence type="ECO:0000313" key="1">
    <source>
        <dbReference type="EMBL" id="MCM6778050.1"/>
    </source>
</evidence>
<reference evidence="1" key="1">
    <citation type="submission" date="2022-06" db="EMBL/GenBank/DDBJ databases">
        <title>Novel species in genus nocardia.</title>
        <authorList>
            <person name="Li F."/>
        </authorList>
    </citation>
    <scope>NUCLEOTIDE SEQUENCE</scope>
    <source>
        <strain evidence="1">CDC141</strain>
    </source>
</reference>
<dbReference type="Proteomes" id="UP001139157">
    <property type="component" value="Unassembled WGS sequence"/>
</dbReference>
<dbReference type="AlphaFoldDB" id="A0A9X2EEN4"/>
<comment type="caution">
    <text evidence="1">The sequence shown here is derived from an EMBL/GenBank/DDBJ whole genome shotgun (WGS) entry which is preliminary data.</text>
</comment>
<name>A0A9X2EEN4_9NOCA</name>
<evidence type="ECO:0000313" key="2">
    <source>
        <dbReference type="Proteomes" id="UP001139157"/>
    </source>
</evidence>
<sequence>MDVVSAVKYAVLQLRRCIGTRFRRAGWHMLAAQVDTGPRVRLWDADWNLLRDSDRGEDVSFASFDGSGARMIVSKPLSTARWSGRGA</sequence>
<accession>A0A9X2EEN4</accession>
<keyword evidence="2" id="KW-1185">Reference proteome</keyword>
<dbReference type="RefSeq" id="WP_251917506.1">
    <property type="nucleotide sequence ID" value="NZ_JAMRXG010000018.1"/>
</dbReference>
<gene>
    <name evidence="1" type="ORF">NDR86_31655</name>
</gene>
<organism evidence="1 2">
    <name type="scientific">Nocardia pulmonis</name>
    <dbReference type="NCBI Taxonomy" id="2951408"/>
    <lineage>
        <taxon>Bacteria</taxon>
        <taxon>Bacillati</taxon>
        <taxon>Actinomycetota</taxon>
        <taxon>Actinomycetes</taxon>
        <taxon>Mycobacteriales</taxon>
        <taxon>Nocardiaceae</taxon>
        <taxon>Nocardia</taxon>
    </lineage>
</organism>